<feature type="non-terminal residue" evidence="3">
    <location>
        <position position="241"/>
    </location>
</feature>
<evidence type="ECO:0000313" key="4">
    <source>
        <dbReference type="Proteomes" id="UP001189429"/>
    </source>
</evidence>
<evidence type="ECO:0000313" key="3">
    <source>
        <dbReference type="EMBL" id="CAK0880447.1"/>
    </source>
</evidence>
<comment type="caution">
    <text evidence="3">The sequence shown here is derived from an EMBL/GenBank/DDBJ whole genome shotgun (WGS) entry which is preliminary data.</text>
</comment>
<feature type="non-terminal residue" evidence="3">
    <location>
        <position position="1"/>
    </location>
</feature>
<protein>
    <submittedName>
        <fullName evidence="3">Uncharacterized protein</fullName>
    </submittedName>
</protein>
<keyword evidence="1" id="KW-0175">Coiled coil</keyword>
<feature type="region of interest" description="Disordered" evidence="2">
    <location>
        <begin position="102"/>
        <end position="127"/>
    </location>
</feature>
<dbReference type="EMBL" id="CAUYUJ010018073">
    <property type="protein sequence ID" value="CAK0880447.1"/>
    <property type="molecule type" value="Genomic_DNA"/>
</dbReference>
<gene>
    <name evidence="3" type="ORF">PCOR1329_LOCUS63585</name>
</gene>
<sequence length="241" mass="27880">DHDIPSEPEYAKQMFGGGGPSLWPRDGNQSTFFKQDGIDVRPVPDQEFVQNRQKLLEELKAELAELSNRNIMRSGEGPSCERMDQVLTQFVNGGLVGRLHELRKTSPDEAKEIEAEDELPEDAQRDKASEKLRRKYAKCHGYHDSQKFRARWAKRMHRDWKCKWTRTHSTTLTKAQMKDGEYCSIGRIAKKEGGGLHGMQLAFTYCTNAIILGGMWVKWDDMTESIKFLYFTHRMSETFKE</sequence>
<name>A0ABN9W5Y5_9DINO</name>
<reference evidence="3" key="1">
    <citation type="submission" date="2023-10" db="EMBL/GenBank/DDBJ databases">
        <authorList>
            <person name="Chen Y."/>
            <person name="Shah S."/>
            <person name="Dougan E. K."/>
            <person name="Thang M."/>
            <person name="Chan C."/>
        </authorList>
    </citation>
    <scope>NUCLEOTIDE SEQUENCE [LARGE SCALE GENOMIC DNA]</scope>
</reference>
<keyword evidence="4" id="KW-1185">Reference proteome</keyword>
<feature type="region of interest" description="Disordered" evidence="2">
    <location>
        <begin position="1"/>
        <end position="28"/>
    </location>
</feature>
<evidence type="ECO:0000256" key="2">
    <source>
        <dbReference type="SAM" id="MobiDB-lite"/>
    </source>
</evidence>
<organism evidence="3 4">
    <name type="scientific">Prorocentrum cordatum</name>
    <dbReference type="NCBI Taxonomy" id="2364126"/>
    <lineage>
        <taxon>Eukaryota</taxon>
        <taxon>Sar</taxon>
        <taxon>Alveolata</taxon>
        <taxon>Dinophyceae</taxon>
        <taxon>Prorocentrales</taxon>
        <taxon>Prorocentraceae</taxon>
        <taxon>Prorocentrum</taxon>
    </lineage>
</organism>
<proteinExistence type="predicted"/>
<feature type="coiled-coil region" evidence="1">
    <location>
        <begin position="49"/>
        <end position="76"/>
    </location>
</feature>
<evidence type="ECO:0000256" key="1">
    <source>
        <dbReference type="SAM" id="Coils"/>
    </source>
</evidence>
<accession>A0ABN9W5Y5</accession>
<dbReference type="Proteomes" id="UP001189429">
    <property type="component" value="Unassembled WGS sequence"/>
</dbReference>
<feature type="compositionally biased region" description="Basic and acidic residues" evidence="2">
    <location>
        <begin position="102"/>
        <end position="113"/>
    </location>
</feature>